<organism evidence="1 2">
    <name type="scientific">Acinetobacter baumannii (strain 1295743)</name>
    <dbReference type="NCBI Taxonomy" id="1310613"/>
    <lineage>
        <taxon>Bacteria</taxon>
        <taxon>Pseudomonadati</taxon>
        <taxon>Pseudomonadota</taxon>
        <taxon>Gammaproteobacteria</taxon>
        <taxon>Moraxellales</taxon>
        <taxon>Moraxellaceae</taxon>
        <taxon>Acinetobacter</taxon>
        <taxon>Acinetobacter calcoaceticus/baumannii complex</taxon>
    </lineage>
</organism>
<dbReference type="InterPro" id="IPR046611">
    <property type="entry name" value="DUF6670"/>
</dbReference>
<comment type="caution">
    <text evidence="1">The sequence shown here is derived from an EMBL/GenBank/DDBJ whole genome shotgun (WGS) entry which is preliminary data.</text>
</comment>
<evidence type="ECO:0000313" key="1">
    <source>
        <dbReference type="EMBL" id="EXB05233.1"/>
    </source>
</evidence>
<dbReference type="Proteomes" id="UP000020595">
    <property type="component" value="Unassembled WGS sequence"/>
</dbReference>
<evidence type="ECO:0000313" key="2">
    <source>
        <dbReference type="Proteomes" id="UP000020595"/>
    </source>
</evidence>
<gene>
    <name evidence="1" type="ORF">J512_2443</name>
</gene>
<protein>
    <submittedName>
        <fullName evidence="1">Uncharacterized protein</fullName>
    </submittedName>
</protein>
<dbReference type="AlphaFoldDB" id="A0A009IN45"/>
<accession>A0A009IN45</accession>
<dbReference type="EMBL" id="JEWH01000030">
    <property type="protein sequence ID" value="EXB05233.1"/>
    <property type="molecule type" value="Genomic_DNA"/>
</dbReference>
<sequence>MKKQLPKISTTSKALAKSLLLAQGVLDQAKKYSTLPFTQTHIIRPRIDEKYYSWTHYGIFFPLLPEPHRYLNIMILIGTPGALAFDHDDIITGNPRKTATFFSSTAALEQALLKAYIFPENTKINKDGTLTELGQEISIQGKFPHIHINGHYDGFDFDFDIDITSHVSWFIKTPIYDHFSLLAKFKGFLNYQAKRIESEGLCTYEYARAVGPHSITNKLIPDAYKLPLDFFTYQIINLNEATQLLLTKADIAGQTATYTLHIRHLDQPAEIYTDVSFDIISHQVDDFVSPSGQKMRLPKYFSWIARNDAKQIILNIQAEIDCPFRYGHGRGYASSYIFTGHYFGNEVQGRGYIEYIDIENPQAFDDE</sequence>
<proteinExistence type="predicted"/>
<dbReference type="Pfam" id="PF20375">
    <property type="entry name" value="DUF6670"/>
    <property type="match status" value="1"/>
</dbReference>
<dbReference type="PATRIC" id="fig|1310613.3.peg.2353"/>
<name>A0A009IN45_ACIB9</name>
<reference evidence="1 2" key="1">
    <citation type="submission" date="2014-02" db="EMBL/GenBank/DDBJ databases">
        <title>Comparative genomics and transcriptomics to identify genetic mechanisms underlying the emergence of carbapenem resistant Acinetobacter baumannii (CRAb).</title>
        <authorList>
            <person name="Harris A.D."/>
            <person name="Johnson K.J."/>
            <person name="George J."/>
            <person name="Shefchek K."/>
            <person name="Daugherty S.C."/>
            <person name="Parankush S."/>
            <person name="Sadzewicz L."/>
            <person name="Tallon L."/>
            <person name="Sengamalay N."/>
            <person name="Hazen T.H."/>
            <person name="Rasko D.A."/>
        </authorList>
    </citation>
    <scope>NUCLEOTIDE SEQUENCE [LARGE SCALE GENOMIC DNA]</scope>
    <source>
        <strain evidence="1 2">1295743</strain>
    </source>
</reference>
<dbReference type="RefSeq" id="WP_005131268.1">
    <property type="nucleotide sequence ID" value="NZ_JEWH01000030.1"/>
</dbReference>